<evidence type="ECO:0000256" key="1">
    <source>
        <dbReference type="ARBA" id="ARBA00004123"/>
    </source>
</evidence>
<evidence type="ECO:0000256" key="2">
    <source>
        <dbReference type="ARBA" id="ARBA00022664"/>
    </source>
</evidence>
<feature type="domain" description="Symplekin C-terminal" evidence="6">
    <location>
        <begin position="824"/>
        <end position="1004"/>
    </location>
</feature>
<feature type="region of interest" description="Disordered" evidence="4">
    <location>
        <begin position="1035"/>
        <end position="1060"/>
    </location>
</feature>
<accession>A0A0L0D9I7</accession>
<comment type="subcellular location">
    <subcellularLocation>
        <location evidence="1">Nucleus</location>
    </subcellularLocation>
</comment>
<evidence type="ECO:0000313" key="8">
    <source>
        <dbReference type="Proteomes" id="UP000054408"/>
    </source>
</evidence>
<protein>
    <recommendedName>
        <fullName evidence="9">Symplekin</fullName>
    </recommendedName>
</protein>
<reference evidence="7 8" key="1">
    <citation type="submission" date="2010-05" db="EMBL/GenBank/DDBJ databases">
        <title>The Genome Sequence of Thecamonas trahens ATCC 50062.</title>
        <authorList>
            <consortium name="The Broad Institute Genome Sequencing Platform"/>
            <person name="Russ C."/>
            <person name="Cuomo C."/>
            <person name="Shea T."/>
            <person name="Young S.K."/>
            <person name="Zeng Q."/>
            <person name="Koehrsen M."/>
            <person name="Haas B."/>
            <person name="Borodovsky M."/>
            <person name="Guigo R."/>
            <person name="Alvarado L."/>
            <person name="Berlin A."/>
            <person name="Bochicchio J."/>
            <person name="Borenstein D."/>
            <person name="Chapman S."/>
            <person name="Chen Z."/>
            <person name="Freedman E."/>
            <person name="Gellesch M."/>
            <person name="Goldberg J."/>
            <person name="Griggs A."/>
            <person name="Gujja S."/>
            <person name="Heilman E."/>
            <person name="Heiman D."/>
            <person name="Hepburn T."/>
            <person name="Howarth C."/>
            <person name="Jen D."/>
            <person name="Larson L."/>
            <person name="Mehta T."/>
            <person name="Park D."/>
            <person name="Pearson M."/>
            <person name="Roberts A."/>
            <person name="Saif S."/>
            <person name="Shenoy N."/>
            <person name="Sisk P."/>
            <person name="Stolte C."/>
            <person name="Sykes S."/>
            <person name="Thomson T."/>
            <person name="Walk T."/>
            <person name="White J."/>
            <person name="Yandava C."/>
            <person name="Burger G."/>
            <person name="Gray M.W."/>
            <person name="Holland P.W.H."/>
            <person name="King N."/>
            <person name="Lang F.B.F."/>
            <person name="Roger A.J."/>
            <person name="Ruiz-Trillo I."/>
            <person name="Lander E."/>
            <person name="Nusbaum C."/>
        </authorList>
    </citation>
    <scope>NUCLEOTIDE SEQUENCE [LARGE SCALE GENOMIC DNA]</scope>
    <source>
        <strain evidence="7 8">ATCC 50062</strain>
    </source>
</reference>
<evidence type="ECO:0000256" key="4">
    <source>
        <dbReference type="SAM" id="MobiDB-lite"/>
    </source>
</evidence>
<keyword evidence="3" id="KW-0539">Nucleus</keyword>
<feature type="compositionally biased region" description="Low complexity" evidence="4">
    <location>
        <begin position="1045"/>
        <end position="1060"/>
    </location>
</feature>
<dbReference type="Pfam" id="PF12295">
    <property type="entry name" value="Symplekin_C"/>
    <property type="match status" value="1"/>
</dbReference>
<dbReference type="PANTHER" id="PTHR15245:SF20">
    <property type="entry name" value="SYMPLEKIN"/>
    <property type="match status" value="1"/>
</dbReference>
<evidence type="ECO:0000313" key="7">
    <source>
        <dbReference type="EMBL" id="KNC48905.1"/>
    </source>
</evidence>
<dbReference type="STRING" id="461836.A0A0L0D9I7"/>
<dbReference type="OMA" id="RQVWKMD"/>
<evidence type="ECO:0000259" key="5">
    <source>
        <dbReference type="Pfam" id="PF11935"/>
    </source>
</evidence>
<dbReference type="Gene3D" id="1.25.10.10">
    <property type="entry name" value="Leucine-rich Repeat Variant"/>
    <property type="match status" value="1"/>
</dbReference>
<dbReference type="InterPro" id="IPR011989">
    <property type="entry name" value="ARM-like"/>
</dbReference>
<evidence type="ECO:0000256" key="3">
    <source>
        <dbReference type="ARBA" id="ARBA00023242"/>
    </source>
</evidence>
<proteinExistence type="predicted"/>
<evidence type="ECO:0008006" key="9">
    <source>
        <dbReference type="Google" id="ProtNLM"/>
    </source>
</evidence>
<keyword evidence="8" id="KW-1185">Reference proteome</keyword>
<dbReference type="EMBL" id="GL349452">
    <property type="protein sequence ID" value="KNC48905.1"/>
    <property type="molecule type" value="Genomic_DNA"/>
</dbReference>
<evidence type="ECO:0000259" key="6">
    <source>
        <dbReference type="Pfam" id="PF12295"/>
    </source>
</evidence>
<dbReference type="InterPro" id="IPR016024">
    <property type="entry name" value="ARM-type_fold"/>
</dbReference>
<gene>
    <name evidence="7" type="ORF">AMSG_04649</name>
</gene>
<organism evidence="7 8">
    <name type="scientific">Thecamonas trahens ATCC 50062</name>
    <dbReference type="NCBI Taxonomy" id="461836"/>
    <lineage>
        <taxon>Eukaryota</taxon>
        <taxon>Apusozoa</taxon>
        <taxon>Apusomonadida</taxon>
        <taxon>Apusomonadidae</taxon>
        <taxon>Thecamonas</taxon>
    </lineage>
</organism>
<feature type="domain" description="Symplekin/Pta1 N-terminal" evidence="5">
    <location>
        <begin position="112"/>
        <end position="317"/>
    </location>
</feature>
<name>A0A0L0D9I7_THETB</name>
<dbReference type="OrthoDB" id="331600at2759"/>
<dbReference type="GeneID" id="25564185"/>
<dbReference type="PANTHER" id="PTHR15245">
    <property type="entry name" value="SYMPLEKIN-RELATED"/>
    <property type="match status" value="1"/>
</dbReference>
<dbReference type="RefSeq" id="XP_013758323.1">
    <property type="nucleotide sequence ID" value="XM_013902869.1"/>
</dbReference>
<dbReference type="InterPro" id="IPR021850">
    <property type="entry name" value="Symplekin/Pta1"/>
</dbReference>
<dbReference type="SUPFAM" id="SSF48371">
    <property type="entry name" value="ARM repeat"/>
    <property type="match status" value="1"/>
</dbReference>
<dbReference type="InterPro" id="IPR032460">
    <property type="entry name" value="Symplekin/Pta1_N"/>
</dbReference>
<sequence length="1060" mass="114201">MSLPTEAEVLEQYMTRLEAVTAPSSSEGETLEALAAMKEDLFHKTVVLRSAGREREAEAILRPLLGLFASPWAKVRKWVAGFAGELVALAPWWLTSRALLDALRMLLDDTNSAVAKTAVLSVTKLFTKALWLLCGNSESGADTRAAAMLDAAWWADFYKLADPVFKHGMSSSKDGLRIAALKFYEAFALACFSLPQKPEPALLAVIDDVNALTRRAMSHVEALCRMTSATTVTAMVLKVVIGLLLKIGLTHQHTHELVIGALVALASNTLRHIAKQQQASTKFLIKSALLKFLRKPETEPYHEDMVVALGRMDAHDPAENAIRTAERAMGRLSAFRKRQRDAAEAAQRAARKRQKTQALAAKLTKSLTDLAKLDPKLVGVISKCVEAAGGDPGRLVELLNAEGVDIAAVSDDLADMIAATEKATAVADMDVASASGELGASDPRRAEKAIPWADRLAKATAASPPAASLSLSQCLALYDAALARCTSSRAAVAAGGGNHIALGLIPHLGLLRTLVVIQDASLAAAPKTQAAEQALLSFLASELPQSMPTLVGWLHLAYANTAGLTPLQALPADAYDALLLRVIDTIGSLKTDVTSRMGHLAVVLANAPALPGSAVARISELTQPAPEHAADAATSVSSSMALWSELAVMRPSGAEPFVAHLLDAALSDRSDVREVAAATVASKLYSVGTHREIIEEFAKTAVASLAKLDPASLPEEQGAADNVIQTKLDLFLTLMGKKHELLHDFMTVYPGFAQDVKKHVHRQLVPVVQSMGSSSPVILKVVETHPEEAKILLLQILHALTDSAPPSRELVAAVLKVYNERERNVRLLIPILSGMSNAVLLEHVKDLIALPERTARFVVGKLVRTEGMALSPVDFLVHVHVLEPNPETLPRQRLQDVVSWVFADTTVTSDKLIAILVQRLMSHSVIPPMLMSTVSAIWRERPALSRFIMSQLGQLISSSKSSKKKVWKDAQIWQGFVDFILMARPQSLQLAFQLPVKPFAALLKRNPELLANLTAFANDQRGRIPRSHIEALQERAKKNRKKAKAAAAKAAQAAAMPQAE</sequence>
<dbReference type="InterPro" id="IPR022075">
    <property type="entry name" value="Symplekin_C"/>
</dbReference>
<dbReference type="Pfam" id="PF11935">
    <property type="entry name" value="SYMPK_PTA1_N"/>
    <property type="match status" value="1"/>
</dbReference>
<dbReference type="GO" id="GO:0006397">
    <property type="term" value="P:mRNA processing"/>
    <property type="evidence" value="ECO:0007669"/>
    <property type="project" value="UniProtKB-KW"/>
</dbReference>
<dbReference type="GO" id="GO:0005847">
    <property type="term" value="C:mRNA cleavage and polyadenylation specificity factor complex"/>
    <property type="evidence" value="ECO:0007669"/>
    <property type="project" value="TreeGrafter"/>
</dbReference>
<dbReference type="eggNOG" id="KOG1895">
    <property type="taxonomic scope" value="Eukaryota"/>
</dbReference>
<keyword evidence="2" id="KW-0507">mRNA processing</keyword>
<dbReference type="Proteomes" id="UP000054408">
    <property type="component" value="Unassembled WGS sequence"/>
</dbReference>
<dbReference type="AlphaFoldDB" id="A0A0L0D9I7"/>